<feature type="transmembrane region" description="Helical" evidence="2">
    <location>
        <begin position="184"/>
        <end position="205"/>
    </location>
</feature>
<dbReference type="RefSeq" id="XP_014154411.1">
    <property type="nucleotide sequence ID" value="XM_014298936.1"/>
</dbReference>
<keyword evidence="2" id="KW-0812">Transmembrane</keyword>
<gene>
    <name evidence="3" type="ORF">SARC_07131</name>
</gene>
<dbReference type="EMBL" id="KQ242141">
    <property type="protein sequence ID" value="KNC80509.1"/>
    <property type="molecule type" value="Genomic_DNA"/>
</dbReference>
<evidence type="ECO:0000313" key="4">
    <source>
        <dbReference type="Proteomes" id="UP000054560"/>
    </source>
</evidence>
<dbReference type="Proteomes" id="UP000054560">
    <property type="component" value="Unassembled WGS sequence"/>
</dbReference>
<keyword evidence="4" id="KW-1185">Reference proteome</keyword>
<dbReference type="AlphaFoldDB" id="A0A0L0FV46"/>
<protein>
    <submittedName>
        <fullName evidence="3">Uncharacterized protein</fullName>
    </submittedName>
</protein>
<evidence type="ECO:0000313" key="3">
    <source>
        <dbReference type="EMBL" id="KNC80509.1"/>
    </source>
</evidence>
<accession>A0A0L0FV46</accession>
<feature type="compositionally biased region" description="Basic and acidic residues" evidence="1">
    <location>
        <begin position="150"/>
        <end position="171"/>
    </location>
</feature>
<sequence length="261" mass="29395">MDAGLSEAAKKRIAALKAAIKKAEDNGNVNTHRIGREYGLDQPCELPSDEEIRDNIEKNRHVLGFTPHKWLARLLSEPRMDQPIYIDIRFSSERLARRIQELDQLVLFLFSICLEGNTRAFFITIFTSIGGYAALASVIAMRYEGRDKKPRTYMDRERGREHKDRDKDSKDSSLQSYSQRSGEVLNGIAIVGGGPYSGMTGLVLVDTGLLVRLGRGKVSLHTSSVIYVVAHIFGRIVLKISRTRPWQQILVLMPALQARID</sequence>
<proteinExistence type="predicted"/>
<evidence type="ECO:0000256" key="1">
    <source>
        <dbReference type="SAM" id="MobiDB-lite"/>
    </source>
</evidence>
<feature type="transmembrane region" description="Helical" evidence="2">
    <location>
        <begin position="220"/>
        <end position="238"/>
    </location>
</feature>
<feature type="transmembrane region" description="Helical" evidence="2">
    <location>
        <begin position="120"/>
        <end position="141"/>
    </location>
</feature>
<feature type="region of interest" description="Disordered" evidence="1">
    <location>
        <begin position="150"/>
        <end position="178"/>
    </location>
</feature>
<reference evidence="3 4" key="1">
    <citation type="submission" date="2011-02" db="EMBL/GenBank/DDBJ databases">
        <title>The Genome Sequence of Sphaeroforma arctica JP610.</title>
        <authorList>
            <consortium name="The Broad Institute Genome Sequencing Platform"/>
            <person name="Russ C."/>
            <person name="Cuomo C."/>
            <person name="Young S.K."/>
            <person name="Zeng Q."/>
            <person name="Gargeya S."/>
            <person name="Alvarado L."/>
            <person name="Berlin A."/>
            <person name="Chapman S.B."/>
            <person name="Chen Z."/>
            <person name="Freedman E."/>
            <person name="Gellesch M."/>
            <person name="Goldberg J."/>
            <person name="Griggs A."/>
            <person name="Gujja S."/>
            <person name="Heilman E."/>
            <person name="Heiman D."/>
            <person name="Howarth C."/>
            <person name="Mehta T."/>
            <person name="Neiman D."/>
            <person name="Pearson M."/>
            <person name="Roberts A."/>
            <person name="Saif S."/>
            <person name="Shea T."/>
            <person name="Shenoy N."/>
            <person name="Sisk P."/>
            <person name="Stolte C."/>
            <person name="Sykes S."/>
            <person name="White J."/>
            <person name="Yandava C."/>
            <person name="Burger G."/>
            <person name="Gray M.W."/>
            <person name="Holland P.W.H."/>
            <person name="King N."/>
            <person name="Lang F.B.F."/>
            <person name="Roger A.J."/>
            <person name="Ruiz-Trillo I."/>
            <person name="Haas B."/>
            <person name="Nusbaum C."/>
            <person name="Birren B."/>
        </authorList>
    </citation>
    <scope>NUCLEOTIDE SEQUENCE [LARGE SCALE GENOMIC DNA]</scope>
    <source>
        <strain evidence="3 4">JP610</strain>
    </source>
</reference>
<keyword evidence="2" id="KW-1133">Transmembrane helix</keyword>
<name>A0A0L0FV46_9EUKA</name>
<evidence type="ECO:0000256" key="2">
    <source>
        <dbReference type="SAM" id="Phobius"/>
    </source>
</evidence>
<keyword evidence="2" id="KW-0472">Membrane</keyword>
<dbReference type="GeneID" id="25907635"/>
<organism evidence="3 4">
    <name type="scientific">Sphaeroforma arctica JP610</name>
    <dbReference type="NCBI Taxonomy" id="667725"/>
    <lineage>
        <taxon>Eukaryota</taxon>
        <taxon>Ichthyosporea</taxon>
        <taxon>Ichthyophonida</taxon>
        <taxon>Sphaeroforma</taxon>
    </lineage>
</organism>